<dbReference type="InterPro" id="IPR000719">
    <property type="entry name" value="Prot_kinase_dom"/>
</dbReference>
<accession>A0A8S1Q0S1</accession>
<evidence type="ECO:0000259" key="1">
    <source>
        <dbReference type="PROSITE" id="PS50011"/>
    </source>
</evidence>
<name>A0A8S1Q0S1_9CILI</name>
<evidence type="ECO:0000313" key="2">
    <source>
        <dbReference type="EMBL" id="CAD8108509.1"/>
    </source>
</evidence>
<dbReference type="Proteomes" id="UP000692954">
    <property type="component" value="Unassembled WGS sequence"/>
</dbReference>
<dbReference type="Pfam" id="PF00069">
    <property type="entry name" value="Pkinase"/>
    <property type="match status" value="1"/>
</dbReference>
<feature type="domain" description="Protein kinase" evidence="1">
    <location>
        <begin position="2"/>
        <end position="256"/>
    </location>
</feature>
<proteinExistence type="predicted"/>
<dbReference type="GO" id="GO:0044773">
    <property type="term" value="P:mitotic DNA damage checkpoint signaling"/>
    <property type="evidence" value="ECO:0007669"/>
    <property type="project" value="TreeGrafter"/>
</dbReference>
<dbReference type="PANTHER" id="PTHR44167:SF18">
    <property type="entry name" value="PROTEIN KINASE DOMAIN-CONTAINING PROTEIN"/>
    <property type="match status" value="1"/>
</dbReference>
<dbReference type="OrthoDB" id="4062651at2759"/>
<dbReference type="GO" id="GO:0005634">
    <property type="term" value="C:nucleus"/>
    <property type="evidence" value="ECO:0007669"/>
    <property type="project" value="TreeGrafter"/>
</dbReference>
<reference evidence="2" key="1">
    <citation type="submission" date="2021-01" db="EMBL/GenBank/DDBJ databases">
        <authorList>
            <consortium name="Genoscope - CEA"/>
            <person name="William W."/>
        </authorList>
    </citation>
    <scope>NUCLEOTIDE SEQUENCE</scope>
</reference>
<dbReference type="AlphaFoldDB" id="A0A8S1Q0S1"/>
<dbReference type="InterPro" id="IPR008271">
    <property type="entry name" value="Ser/Thr_kinase_AS"/>
</dbReference>
<dbReference type="GO" id="GO:0004674">
    <property type="term" value="F:protein serine/threonine kinase activity"/>
    <property type="evidence" value="ECO:0007669"/>
    <property type="project" value="TreeGrafter"/>
</dbReference>
<comment type="caution">
    <text evidence="2">The sequence shown here is derived from an EMBL/GenBank/DDBJ whole genome shotgun (WGS) entry which is preliminary data.</text>
</comment>
<dbReference type="GO" id="GO:0005737">
    <property type="term" value="C:cytoplasm"/>
    <property type="evidence" value="ECO:0007669"/>
    <property type="project" value="TreeGrafter"/>
</dbReference>
<sequence length="275" mass="31678">MKISQEIIGSGLTCEVRKVMINEKEYAIKLFKDNCSTECIKKEINILSQIQHQNVVHLIDGNPEKRFIITELLEKKDLFDVLAKGQKPFSIASIKYIILQLTAAIQYIHKLGFVHRDMKLENILMDKSLNIKICDFGFSEPIKGGFATRSMGTLGYLAPELQSQGLINTEALPIAEVFSLGVCLFLLAFAHPPFRQSTKACAYWRFISTKQWGRYWQAVDKQNKYDDEFRSLIQGMLEPDPLKRMTIEQVLDHKFLIGGNKETFQLEVWERIKIE</sequence>
<evidence type="ECO:0000313" key="3">
    <source>
        <dbReference type="Proteomes" id="UP000692954"/>
    </source>
</evidence>
<gene>
    <name evidence="2" type="ORF">PSON_ATCC_30995.1.T0910107</name>
</gene>
<organism evidence="2 3">
    <name type="scientific">Paramecium sonneborni</name>
    <dbReference type="NCBI Taxonomy" id="65129"/>
    <lineage>
        <taxon>Eukaryota</taxon>
        <taxon>Sar</taxon>
        <taxon>Alveolata</taxon>
        <taxon>Ciliophora</taxon>
        <taxon>Intramacronucleata</taxon>
        <taxon>Oligohymenophorea</taxon>
        <taxon>Peniculida</taxon>
        <taxon>Parameciidae</taxon>
        <taxon>Paramecium</taxon>
    </lineage>
</organism>
<dbReference type="SMART" id="SM00220">
    <property type="entry name" value="S_TKc"/>
    <property type="match status" value="1"/>
</dbReference>
<dbReference type="PROSITE" id="PS00108">
    <property type="entry name" value="PROTEIN_KINASE_ST"/>
    <property type="match status" value="1"/>
</dbReference>
<dbReference type="GO" id="GO:0005524">
    <property type="term" value="F:ATP binding"/>
    <property type="evidence" value="ECO:0007669"/>
    <property type="project" value="InterPro"/>
</dbReference>
<protein>
    <recommendedName>
        <fullName evidence="1">Protein kinase domain-containing protein</fullName>
    </recommendedName>
</protein>
<dbReference type="FunFam" id="1.10.510.10:FF:000810">
    <property type="entry name" value="Uncharacterized protein"/>
    <property type="match status" value="1"/>
</dbReference>
<dbReference type="EMBL" id="CAJJDN010000091">
    <property type="protein sequence ID" value="CAD8108509.1"/>
    <property type="molecule type" value="Genomic_DNA"/>
</dbReference>
<keyword evidence="3" id="KW-1185">Reference proteome</keyword>
<dbReference type="PANTHER" id="PTHR44167">
    <property type="entry name" value="OVARIAN-SPECIFIC SERINE/THREONINE-PROTEIN KINASE LOK-RELATED"/>
    <property type="match status" value="1"/>
</dbReference>
<dbReference type="PROSITE" id="PS50011">
    <property type="entry name" value="PROTEIN_KINASE_DOM"/>
    <property type="match status" value="1"/>
</dbReference>